<evidence type="ECO:0000313" key="2">
    <source>
        <dbReference type="EMBL" id="MCT8338181.1"/>
    </source>
</evidence>
<evidence type="ECO:0000313" key="3">
    <source>
        <dbReference type="Proteomes" id="UP001065682"/>
    </source>
</evidence>
<reference evidence="2" key="1">
    <citation type="submission" date="2019-06" db="EMBL/GenBank/DDBJ databases">
        <title>Methanoculleus strain from Tamsui River, Taipei, Taiwan.</title>
        <authorList>
            <person name="You Y.-T."/>
            <person name="Chen S.-C."/>
            <person name="Lai S.-J."/>
            <person name="Lee Y.-C."/>
            <person name="Lai M.-C."/>
        </authorList>
    </citation>
    <scope>NUCLEOTIDE SEQUENCE</scope>
    <source>
        <strain evidence="2">Afa-1</strain>
    </source>
</reference>
<dbReference type="EMBL" id="VHLL01000009">
    <property type="protein sequence ID" value="MCT8338181.1"/>
    <property type="molecule type" value="Genomic_DNA"/>
</dbReference>
<dbReference type="Proteomes" id="UP001065682">
    <property type="component" value="Unassembled WGS sequence"/>
</dbReference>
<sequence>MREDLEQELEEFAVYWRERRIPIIKESALTHKESEITLLDFENSARRFIMFRPLSEEENVKYLEKTERVHGEVSAAISQAKENFREKQNVRTARLLRYIVAGIIGLTALICITLRFL</sequence>
<feature type="transmembrane region" description="Helical" evidence="1">
    <location>
        <begin position="95"/>
        <end position="116"/>
    </location>
</feature>
<organism evidence="2 3">
    <name type="scientific">Methanoculleus formosensis</name>
    <dbReference type="NCBI Taxonomy" id="2590886"/>
    <lineage>
        <taxon>Archaea</taxon>
        <taxon>Methanobacteriati</taxon>
        <taxon>Methanobacteriota</taxon>
        <taxon>Stenosarchaea group</taxon>
        <taxon>Methanomicrobia</taxon>
        <taxon>Methanomicrobiales</taxon>
        <taxon>Methanomicrobiaceae</taxon>
        <taxon>Methanoculleus</taxon>
    </lineage>
</organism>
<comment type="caution">
    <text evidence="2">The sequence shown here is derived from an EMBL/GenBank/DDBJ whole genome shotgun (WGS) entry which is preliminary data.</text>
</comment>
<keyword evidence="1" id="KW-0472">Membrane</keyword>
<dbReference type="AlphaFoldDB" id="A0A9E4ZQS7"/>
<name>A0A9E4ZQS7_9EURY</name>
<gene>
    <name evidence="2" type="ORF">FKB36_11950</name>
</gene>
<evidence type="ECO:0000256" key="1">
    <source>
        <dbReference type="SAM" id="Phobius"/>
    </source>
</evidence>
<proteinExistence type="predicted"/>
<accession>A0A9E4ZQS7</accession>
<protein>
    <submittedName>
        <fullName evidence="2">Uncharacterized protein</fullName>
    </submittedName>
</protein>
<keyword evidence="1" id="KW-0812">Transmembrane</keyword>
<keyword evidence="1" id="KW-1133">Transmembrane helix</keyword>
<keyword evidence="3" id="KW-1185">Reference proteome</keyword>
<dbReference type="RefSeq" id="WP_261598312.1">
    <property type="nucleotide sequence ID" value="NZ_VHLL01000009.1"/>
</dbReference>